<protein>
    <submittedName>
        <fullName evidence="2">Uncharacterized protein</fullName>
    </submittedName>
</protein>
<proteinExistence type="predicted"/>
<comment type="caution">
    <text evidence="2">The sequence shown here is derived from an EMBL/GenBank/DDBJ whole genome shotgun (WGS) entry which is preliminary data.</text>
</comment>
<organism evidence="2 3">
    <name type="scientific">Pleuronectes platessa</name>
    <name type="common">European plaice</name>
    <dbReference type="NCBI Taxonomy" id="8262"/>
    <lineage>
        <taxon>Eukaryota</taxon>
        <taxon>Metazoa</taxon>
        <taxon>Chordata</taxon>
        <taxon>Craniata</taxon>
        <taxon>Vertebrata</taxon>
        <taxon>Euteleostomi</taxon>
        <taxon>Actinopterygii</taxon>
        <taxon>Neopterygii</taxon>
        <taxon>Teleostei</taxon>
        <taxon>Neoteleostei</taxon>
        <taxon>Acanthomorphata</taxon>
        <taxon>Carangaria</taxon>
        <taxon>Pleuronectiformes</taxon>
        <taxon>Pleuronectoidei</taxon>
        <taxon>Pleuronectidae</taxon>
        <taxon>Pleuronectes</taxon>
    </lineage>
</organism>
<evidence type="ECO:0000313" key="3">
    <source>
        <dbReference type="Proteomes" id="UP001153269"/>
    </source>
</evidence>
<name>A0A9N7TYP7_PLEPL</name>
<feature type="region of interest" description="Disordered" evidence="1">
    <location>
        <begin position="1"/>
        <end position="38"/>
    </location>
</feature>
<gene>
    <name evidence="2" type="ORF">PLEPLA_LOCUS8943</name>
</gene>
<feature type="compositionally biased region" description="Polar residues" evidence="1">
    <location>
        <begin position="1"/>
        <end position="10"/>
    </location>
</feature>
<keyword evidence="3" id="KW-1185">Reference proteome</keyword>
<dbReference type="Proteomes" id="UP001153269">
    <property type="component" value="Unassembled WGS sequence"/>
</dbReference>
<reference evidence="2" key="1">
    <citation type="submission" date="2020-03" db="EMBL/GenBank/DDBJ databases">
        <authorList>
            <person name="Weist P."/>
        </authorList>
    </citation>
    <scope>NUCLEOTIDE SEQUENCE</scope>
</reference>
<accession>A0A9N7TYP7</accession>
<evidence type="ECO:0000256" key="1">
    <source>
        <dbReference type="SAM" id="MobiDB-lite"/>
    </source>
</evidence>
<evidence type="ECO:0000313" key="2">
    <source>
        <dbReference type="EMBL" id="CAB1421062.1"/>
    </source>
</evidence>
<dbReference type="AlphaFoldDB" id="A0A9N7TYP7"/>
<dbReference type="EMBL" id="CADEAL010000502">
    <property type="protein sequence ID" value="CAB1421062.1"/>
    <property type="molecule type" value="Genomic_DNA"/>
</dbReference>
<sequence>MWRVSGNQSALDLFPGTSVSDSRPVKSDASSTAGLAAPSRRGCWVMGLCVRDGQIEGGRRKALAGFAAFCSMNVTDGPDRFLILKQEELISEQDSQTLYDIILQLWSAAAHS</sequence>